<proteinExistence type="predicted"/>
<feature type="region of interest" description="Disordered" evidence="1">
    <location>
        <begin position="24"/>
        <end position="43"/>
    </location>
</feature>
<dbReference type="Proteomes" id="UP000182258">
    <property type="component" value="Unassembled WGS sequence"/>
</dbReference>
<name>A0A1I1M6Z8_9HYPH</name>
<protein>
    <submittedName>
        <fullName evidence="2">Uncharacterized protein</fullName>
    </submittedName>
</protein>
<sequence>MIVATVISLYRPRLVDRVAAGGVLPHHSGRTAKSPLVGGLTEY</sequence>
<dbReference type="AlphaFoldDB" id="A0A1I1M6Z8"/>
<evidence type="ECO:0000313" key="3">
    <source>
        <dbReference type="Proteomes" id="UP000182258"/>
    </source>
</evidence>
<accession>A0A1I1M6Z8</accession>
<dbReference type="STRING" id="728005.SAMN04488059_1114"/>
<dbReference type="EMBL" id="FOMB01000011">
    <property type="protein sequence ID" value="SFC77440.1"/>
    <property type="molecule type" value="Genomic_DNA"/>
</dbReference>
<evidence type="ECO:0000256" key="1">
    <source>
        <dbReference type="SAM" id="MobiDB-lite"/>
    </source>
</evidence>
<evidence type="ECO:0000313" key="2">
    <source>
        <dbReference type="EMBL" id="SFC77440.1"/>
    </source>
</evidence>
<organism evidence="2 3">
    <name type="scientific">Devosia psychrophila</name>
    <dbReference type="NCBI Taxonomy" id="728005"/>
    <lineage>
        <taxon>Bacteria</taxon>
        <taxon>Pseudomonadati</taxon>
        <taxon>Pseudomonadota</taxon>
        <taxon>Alphaproteobacteria</taxon>
        <taxon>Hyphomicrobiales</taxon>
        <taxon>Devosiaceae</taxon>
        <taxon>Devosia</taxon>
    </lineage>
</organism>
<gene>
    <name evidence="2" type="ORF">SAMN04488059_1114</name>
</gene>
<reference evidence="2 3" key="1">
    <citation type="submission" date="2016-10" db="EMBL/GenBank/DDBJ databases">
        <authorList>
            <person name="de Groot N.N."/>
        </authorList>
    </citation>
    <scope>NUCLEOTIDE SEQUENCE [LARGE SCALE GENOMIC DNA]</scope>
    <source>
        <strain evidence="2 3">CGMCC 1.10210</strain>
    </source>
</reference>